<evidence type="ECO:0000313" key="5">
    <source>
        <dbReference type="Proteomes" id="UP000031866"/>
    </source>
</evidence>
<reference evidence="3" key="5">
    <citation type="journal article" date="2022" name="Nat. Biotechnol.">
        <title>Carbon-negative production of acetone and isopropanol by gas fermentation at industrial pilot scale.</title>
        <authorList>
            <person name="Liew F.E."/>
            <person name="Nogle R."/>
            <person name="Abdalla T."/>
            <person name="Rasor B.J."/>
            <person name="Canter C."/>
            <person name="Jensen R.O."/>
            <person name="Wang L."/>
            <person name="Strutz J."/>
            <person name="Chirania P."/>
            <person name="De Tissera S."/>
            <person name="Mueller A.P."/>
            <person name="Ruan Z."/>
            <person name="Gao A."/>
            <person name="Tran L."/>
            <person name="Engle N.L."/>
            <person name="Bromley J.C."/>
            <person name="Daniell J."/>
            <person name="Conrado R."/>
            <person name="Tschaplinski T.J."/>
            <person name="Giannone R.J."/>
            <person name="Hettich R.L."/>
            <person name="Karim A.S."/>
            <person name="Simpson S.D."/>
            <person name="Brown S.D."/>
            <person name="Leang C."/>
            <person name="Jewett M.C."/>
            <person name="Kopke M."/>
        </authorList>
    </citation>
    <scope>NUCLEOTIDE SEQUENCE</scope>
    <source>
        <strain evidence="3">DJ080</strain>
    </source>
</reference>
<reference evidence="4" key="4">
    <citation type="submission" date="2020-06" db="EMBL/GenBank/DDBJ databases">
        <title>Genomic insights into acetone-butanol-ethanol (ABE) fermentation by sequencing solventogenic clostridia strains.</title>
        <authorList>
            <person name="Brown S."/>
        </authorList>
    </citation>
    <scope>NUCLEOTIDE SEQUENCE</scope>
    <source>
        <strain evidence="4">DJ123</strain>
    </source>
</reference>
<dbReference type="Proteomes" id="UP001193748">
    <property type="component" value="Unassembled WGS sequence"/>
</dbReference>
<sequence>MSKEKMSSNENEKYYSGEELTDSHPSDPNDSELKKIKSMYLPDSKADHAPSEKSIEDANGLEHPEPVKPKSLI</sequence>
<dbReference type="RefSeq" id="WP_023974352.1">
    <property type="nucleotide sequence ID" value="NZ_CP010086.2"/>
</dbReference>
<feature type="compositionally biased region" description="Basic and acidic residues" evidence="1">
    <location>
        <begin position="44"/>
        <end position="73"/>
    </location>
</feature>
<dbReference type="KEGG" id="cbei:LF65_05317"/>
<dbReference type="OrthoDB" id="1919636at2"/>
<organism evidence="2 5">
    <name type="scientific">Clostridium beijerinckii</name>
    <name type="common">Clostridium MP</name>
    <dbReference type="NCBI Taxonomy" id="1520"/>
    <lineage>
        <taxon>Bacteria</taxon>
        <taxon>Bacillati</taxon>
        <taxon>Bacillota</taxon>
        <taxon>Clostridia</taxon>
        <taxon>Eubacteriales</taxon>
        <taxon>Clostridiaceae</taxon>
        <taxon>Clostridium</taxon>
    </lineage>
</organism>
<gene>
    <name evidence="3" type="ORF">B0H41_004459</name>
    <name evidence="4" type="ORF">BCD95_000675</name>
    <name evidence="2" type="ORF">LF65_05317</name>
</gene>
<evidence type="ECO:0000313" key="3">
    <source>
        <dbReference type="EMBL" id="NRT90780.1"/>
    </source>
</evidence>
<dbReference type="Proteomes" id="UP000031866">
    <property type="component" value="Chromosome"/>
</dbReference>
<dbReference type="Proteomes" id="UP000822184">
    <property type="component" value="Unassembled WGS sequence"/>
</dbReference>
<dbReference type="EMBL" id="CP010086">
    <property type="protein sequence ID" value="AJH01839.1"/>
    <property type="molecule type" value="Genomic_DNA"/>
</dbReference>
<reference evidence="5" key="1">
    <citation type="submission" date="2014-12" db="EMBL/GenBank/DDBJ databases">
        <title>Genome sequence of Clostridium beijerinckii strain 59B.</title>
        <authorList>
            <person name="Little G.T."/>
            <person name="Minton N.P."/>
        </authorList>
    </citation>
    <scope>NUCLEOTIDE SEQUENCE [LARGE SCALE GENOMIC DNA]</scope>
    <source>
        <strain evidence="5">59B</strain>
    </source>
</reference>
<reference evidence="3" key="3">
    <citation type="submission" date="2020-05" db="EMBL/GenBank/DDBJ databases">
        <authorList>
            <person name="Brown S."/>
            <person name="Huntemann M."/>
            <person name="Clum A."/>
            <person name="Spunde A."/>
            <person name="Palaniappan K."/>
            <person name="Ritter S."/>
            <person name="Mikhailova N."/>
            <person name="Chen I.-M."/>
            <person name="Stamatis D."/>
            <person name="Reddy T."/>
            <person name="O'Malley R."/>
            <person name="Daum C."/>
            <person name="Shapiro N."/>
            <person name="Ivanova N."/>
            <person name="Kyrpides N."/>
            <person name="Woyke T."/>
        </authorList>
    </citation>
    <scope>NUCLEOTIDE SEQUENCE</scope>
    <source>
        <strain evidence="3">DJ080</strain>
    </source>
</reference>
<evidence type="ECO:0000313" key="2">
    <source>
        <dbReference type="EMBL" id="AJH01839.1"/>
    </source>
</evidence>
<name>A0A0B5QXX8_CLOBE</name>
<feature type="region of interest" description="Disordered" evidence="1">
    <location>
        <begin position="1"/>
        <end position="73"/>
    </location>
</feature>
<dbReference type="EMBL" id="JABTDW010000001">
    <property type="protein sequence ID" value="NSB12416.1"/>
    <property type="molecule type" value="Genomic_DNA"/>
</dbReference>
<accession>A0A0B5QXX8</accession>
<proteinExistence type="predicted"/>
<dbReference type="EMBL" id="JABSWW010000001">
    <property type="protein sequence ID" value="NRT90780.1"/>
    <property type="molecule type" value="Genomic_DNA"/>
</dbReference>
<evidence type="ECO:0000313" key="4">
    <source>
        <dbReference type="EMBL" id="NSB12416.1"/>
    </source>
</evidence>
<protein>
    <submittedName>
        <fullName evidence="2">Uncharacterized protein</fullName>
    </submittedName>
</protein>
<dbReference type="AlphaFoldDB" id="A0A0B5QXX8"/>
<feature type="compositionally biased region" description="Basic and acidic residues" evidence="1">
    <location>
        <begin position="1"/>
        <end position="35"/>
    </location>
</feature>
<reference evidence="2" key="2">
    <citation type="submission" date="2016-02" db="EMBL/GenBank/DDBJ databases">
        <title>Genome sequence of Clostridium beijerinckii strain 59B.</title>
        <authorList>
            <person name="Little G.T."/>
            <person name="Minton N.P."/>
        </authorList>
    </citation>
    <scope>NUCLEOTIDE SEQUENCE</scope>
    <source>
        <strain evidence="2">NCIMB 14988</strain>
    </source>
</reference>
<evidence type="ECO:0000256" key="1">
    <source>
        <dbReference type="SAM" id="MobiDB-lite"/>
    </source>
</evidence>